<keyword evidence="6" id="KW-1185">Reference proteome</keyword>
<evidence type="ECO:0000313" key="6">
    <source>
        <dbReference type="Proteomes" id="UP000198397"/>
    </source>
</evidence>
<dbReference type="Proteomes" id="UP000198397">
    <property type="component" value="Unassembled WGS sequence"/>
</dbReference>
<evidence type="ECO:0000256" key="2">
    <source>
        <dbReference type="ARBA" id="ARBA00022801"/>
    </source>
</evidence>
<name>A0A238VNJ3_HALVU</name>
<dbReference type="InterPro" id="IPR011650">
    <property type="entry name" value="Peptidase_M20_dimer"/>
</dbReference>
<dbReference type="PANTHER" id="PTHR43808">
    <property type="entry name" value="ACETYLORNITHINE DEACETYLASE"/>
    <property type="match status" value="1"/>
</dbReference>
<dbReference type="GO" id="GO:0046872">
    <property type="term" value="F:metal ion binding"/>
    <property type="evidence" value="ECO:0007669"/>
    <property type="project" value="UniProtKB-KW"/>
</dbReference>
<keyword evidence="1" id="KW-0479">Metal-binding</keyword>
<keyword evidence="2" id="KW-0378">Hydrolase</keyword>
<evidence type="ECO:0000256" key="3">
    <source>
        <dbReference type="SAM" id="MobiDB-lite"/>
    </source>
</evidence>
<gene>
    <name evidence="5" type="ORF">SAMN06264855_103168</name>
</gene>
<organism evidence="5 6">
    <name type="scientific">Halorubrum vacuolatum</name>
    <name type="common">Natronobacterium vacuolatum</name>
    <dbReference type="NCBI Taxonomy" id="63740"/>
    <lineage>
        <taxon>Archaea</taxon>
        <taxon>Methanobacteriati</taxon>
        <taxon>Methanobacteriota</taxon>
        <taxon>Stenosarchaea group</taxon>
        <taxon>Halobacteria</taxon>
        <taxon>Halobacteriales</taxon>
        <taxon>Haloferacaceae</taxon>
        <taxon>Halorubrum</taxon>
    </lineage>
</organism>
<evidence type="ECO:0000256" key="1">
    <source>
        <dbReference type="ARBA" id="ARBA00022723"/>
    </source>
</evidence>
<dbReference type="InterPro" id="IPR050072">
    <property type="entry name" value="Peptidase_M20A"/>
</dbReference>
<protein>
    <submittedName>
        <fullName evidence="5">Acetylornithine deacetylase</fullName>
    </submittedName>
</protein>
<accession>A0A238VNJ3</accession>
<dbReference type="Gene3D" id="3.30.70.360">
    <property type="match status" value="1"/>
</dbReference>
<reference evidence="5 6" key="1">
    <citation type="submission" date="2017-06" db="EMBL/GenBank/DDBJ databases">
        <authorList>
            <person name="Kim H.J."/>
            <person name="Triplett B.A."/>
        </authorList>
    </citation>
    <scope>NUCLEOTIDE SEQUENCE [LARGE SCALE GENOMIC DNA]</scope>
    <source>
        <strain evidence="5 6">DSM 8800</strain>
    </source>
</reference>
<evidence type="ECO:0000313" key="5">
    <source>
        <dbReference type="EMBL" id="SNR35734.1"/>
    </source>
</evidence>
<dbReference type="Pfam" id="PF01546">
    <property type="entry name" value="Peptidase_M20"/>
    <property type="match status" value="1"/>
</dbReference>
<feature type="region of interest" description="Disordered" evidence="3">
    <location>
        <begin position="1"/>
        <end position="30"/>
    </location>
</feature>
<dbReference type="SUPFAM" id="SSF53187">
    <property type="entry name" value="Zn-dependent exopeptidases"/>
    <property type="match status" value="1"/>
</dbReference>
<sequence>MTDEGSDAERTGSDGDQTGSGPDRIGPASTLRSEELGFDPLGFLADAVRIPSHEDVTAMRELVCDTLRAAGHEPSIVADGCIVAERSSPAPADGPHLVLNTHIDTVSPHVPFERGTDDQIDSPVIRGRGACDAKGPLAALIYAFVTAEPERGRLTLAITPDEELLSLGAATLLGLLRGTEDRLDADLVLVGEPTGLDVCTAAKGRFQGTVELSGIAAHAAETAGVNAIAAAEGALRAIRTFDTDAETHPQLGPPKLTPTLITGGSASNQVPAACSITVDRRSVPPETADGFQETLTEAVDTETPTRVGVDVTLTPRESPFFEAFATDPDHAFVADAVEAAQGGAAAVGLPDSRGGGVRPFGAATEASYFAPTPTVVFGPGDLADEEGPVAHAEREYVRTREVEAAALAVEHLIGRTLSATSRTQPGE</sequence>
<dbReference type="InterPro" id="IPR036264">
    <property type="entry name" value="Bact_exopeptidase_dim_dom"/>
</dbReference>
<dbReference type="OrthoDB" id="64254at2157"/>
<dbReference type="AlphaFoldDB" id="A0A238VNJ3"/>
<dbReference type="Gene3D" id="3.40.630.10">
    <property type="entry name" value="Zn peptidases"/>
    <property type="match status" value="1"/>
</dbReference>
<feature type="domain" description="Peptidase M20 dimerisation" evidence="4">
    <location>
        <begin position="201"/>
        <end position="304"/>
    </location>
</feature>
<dbReference type="CDD" id="cd08659">
    <property type="entry name" value="M20_ArgE_DapE-like"/>
    <property type="match status" value="1"/>
</dbReference>
<dbReference type="NCBIfam" id="NF006402">
    <property type="entry name" value="PRK08651.1-5"/>
    <property type="match status" value="1"/>
</dbReference>
<dbReference type="SUPFAM" id="SSF55031">
    <property type="entry name" value="Bacterial exopeptidase dimerisation domain"/>
    <property type="match status" value="1"/>
</dbReference>
<evidence type="ECO:0000259" key="4">
    <source>
        <dbReference type="Pfam" id="PF07687"/>
    </source>
</evidence>
<dbReference type="Pfam" id="PF07687">
    <property type="entry name" value="M20_dimer"/>
    <property type="match status" value="1"/>
</dbReference>
<dbReference type="InterPro" id="IPR002933">
    <property type="entry name" value="Peptidase_M20"/>
</dbReference>
<dbReference type="GO" id="GO:0016787">
    <property type="term" value="F:hydrolase activity"/>
    <property type="evidence" value="ECO:0007669"/>
    <property type="project" value="UniProtKB-KW"/>
</dbReference>
<proteinExistence type="predicted"/>
<dbReference type="RefSeq" id="WP_089383956.1">
    <property type="nucleotide sequence ID" value="NZ_FZNQ01000003.1"/>
</dbReference>
<dbReference type="EMBL" id="FZNQ01000003">
    <property type="protein sequence ID" value="SNR35734.1"/>
    <property type="molecule type" value="Genomic_DNA"/>
</dbReference>